<evidence type="ECO:0000313" key="2">
    <source>
        <dbReference type="EMBL" id="GEK12554.1"/>
    </source>
</evidence>
<dbReference type="AlphaFoldDB" id="A0A510UD80"/>
<dbReference type="InterPro" id="IPR001387">
    <property type="entry name" value="Cro/C1-type_HTH"/>
</dbReference>
<dbReference type="PROSITE" id="PS50943">
    <property type="entry name" value="HTH_CROC1"/>
    <property type="match status" value="1"/>
</dbReference>
<dbReference type="RefSeq" id="WP_146861641.1">
    <property type="nucleotide sequence ID" value="NZ_BJTZ01000002.1"/>
</dbReference>
<gene>
    <name evidence="2" type="primary">cI</name>
    <name evidence="2" type="ORF">AFI02nite_05900</name>
</gene>
<evidence type="ECO:0000259" key="1">
    <source>
        <dbReference type="PROSITE" id="PS50943"/>
    </source>
</evidence>
<reference evidence="2 3" key="1">
    <citation type="submission" date="2019-07" db="EMBL/GenBank/DDBJ databases">
        <title>Whole genome shotgun sequence of Aliivibrio fischeri NBRC 101058.</title>
        <authorList>
            <person name="Hosoyama A."/>
            <person name="Uohara A."/>
            <person name="Ohji S."/>
            <person name="Ichikawa N."/>
        </authorList>
    </citation>
    <scope>NUCLEOTIDE SEQUENCE [LARGE SCALE GENOMIC DNA]</scope>
    <source>
        <strain evidence="2 3">NBRC 101058</strain>
    </source>
</reference>
<feature type="domain" description="HTH cro/C1-type" evidence="1">
    <location>
        <begin position="7"/>
        <end position="50"/>
    </location>
</feature>
<name>A0A510UD80_ALIFS</name>
<dbReference type="Gene3D" id="1.10.260.40">
    <property type="entry name" value="lambda repressor-like DNA-binding domains"/>
    <property type="match status" value="1"/>
</dbReference>
<sequence length="98" mass="11162">MVFKKRLKAVIKEERFTQKEFATEMDIPLRTIEEYVAGRSKPSGDLFMKLGAHQRFRKYTMWLLTGSVEPNSGQICPAFSTQEKCGLTAGEEDTLKKG</sequence>
<dbReference type="Proteomes" id="UP000321787">
    <property type="component" value="Unassembled WGS sequence"/>
</dbReference>
<dbReference type="GO" id="GO:0003677">
    <property type="term" value="F:DNA binding"/>
    <property type="evidence" value="ECO:0007669"/>
    <property type="project" value="InterPro"/>
</dbReference>
<dbReference type="EMBL" id="BJTZ01000002">
    <property type="protein sequence ID" value="GEK12554.1"/>
    <property type="molecule type" value="Genomic_DNA"/>
</dbReference>
<accession>A0A510UD80</accession>
<dbReference type="CDD" id="cd00093">
    <property type="entry name" value="HTH_XRE"/>
    <property type="match status" value="1"/>
</dbReference>
<dbReference type="SUPFAM" id="SSF47413">
    <property type="entry name" value="lambda repressor-like DNA-binding domains"/>
    <property type="match status" value="1"/>
</dbReference>
<organism evidence="2 3">
    <name type="scientific">Aliivibrio fischeri</name>
    <name type="common">Vibrio fischeri</name>
    <dbReference type="NCBI Taxonomy" id="668"/>
    <lineage>
        <taxon>Bacteria</taxon>
        <taxon>Pseudomonadati</taxon>
        <taxon>Pseudomonadota</taxon>
        <taxon>Gammaproteobacteria</taxon>
        <taxon>Vibrionales</taxon>
        <taxon>Vibrionaceae</taxon>
        <taxon>Aliivibrio</taxon>
    </lineage>
</organism>
<evidence type="ECO:0000313" key="3">
    <source>
        <dbReference type="Proteomes" id="UP000321787"/>
    </source>
</evidence>
<protein>
    <submittedName>
        <fullName evidence="2">Transcriptional regulator</fullName>
    </submittedName>
</protein>
<dbReference type="Pfam" id="PF01381">
    <property type="entry name" value="HTH_3"/>
    <property type="match status" value="1"/>
</dbReference>
<dbReference type="InterPro" id="IPR010982">
    <property type="entry name" value="Lambda_DNA-bd_dom_sf"/>
</dbReference>
<proteinExistence type="predicted"/>
<comment type="caution">
    <text evidence="2">The sequence shown here is derived from an EMBL/GenBank/DDBJ whole genome shotgun (WGS) entry which is preliminary data.</text>
</comment>